<feature type="compositionally biased region" description="Low complexity" evidence="1">
    <location>
        <begin position="417"/>
        <end position="426"/>
    </location>
</feature>
<organism evidence="3 4">
    <name type="scientific">Pristionchus fissidentatus</name>
    <dbReference type="NCBI Taxonomy" id="1538716"/>
    <lineage>
        <taxon>Eukaryota</taxon>
        <taxon>Metazoa</taxon>
        <taxon>Ecdysozoa</taxon>
        <taxon>Nematoda</taxon>
        <taxon>Chromadorea</taxon>
        <taxon>Rhabditida</taxon>
        <taxon>Rhabditina</taxon>
        <taxon>Diplogasteromorpha</taxon>
        <taxon>Diplogasteroidea</taxon>
        <taxon>Neodiplogasteridae</taxon>
        <taxon>Pristionchus</taxon>
    </lineage>
</organism>
<comment type="caution">
    <text evidence="3">The sequence shown here is derived from an EMBL/GenBank/DDBJ whole genome shotgun (WGS) entry which is preliminary data.</text>
</comment>
<feature type="region of interest" description="Disordered" evidence="1">
    <location>
        <begin position="496"/>
        <end position="521"/>
    </location>
</feature>
<reference evidence="3" key="1">
    <citation type="submission" date="2023-10" db="EMBL/GenBank/DDBJ databases">
        <title>Genome assembly of Pristionchus species.</title>
        <authorList>
            <person name="Yoshida K."/>
            <person name="Sommer R.J."/>
        </authorList>
    </citation>
    <scope>NUCLEOTIDE SEQUENCE</scope>
    <source>
        <strain evidence="3">RS5133</strain>
    </source>
</reference>
<dbReference type="GO" id="GO:0005615">
    <property type="term" value="C:extracellular space"/>
    <property type="evidence" value="ECO:0007669"/>
    <property type="project" value="TreeGrafter"/>
</dbReference>
<evidence type="ECO:0000313" key="3">
    <source>
        <dbReference type="EMBL" id="GMT17130.1"/>
    </source>
</evidence>
<feature type="compositionally biased region" description="Basic and acidic residues" evidence="1">
    <location>
        <begin position="105"/>
        <end position="121"/>
    </location>
</feature>
<keyword evidence="2" id="KW-0732">Signal</keyword>
<feature type="region of interest" description="Disordered" evidence="1">
    <location>
        <begin position="105"/>
        <end position="164"/>
    </location>
</feature>
<proteinExistence type="predicted"/>
<dbReference type="GO" id="GO:0045747">
    <property type="term" value="P:positive regulation of Notch signaling pathway"/>
    <property type="evidence" value="ECO:0007669"/>
    <property type="project" value="TreeGrafter"/>
</dbReference>
<dbReference type="GO" id="GO:0005112">
    <property type="term" value="F:Notch binding"/>
    <property type="evidence" value="ECO:0007669"/>
    <property type="project" value="TreeGrafter"/>
</dbReference>
<dbReference type="AlphaFoldDB" id="A0AAV5VGS3"/>
<keyword evidence="4" id="KW-1185">Reference proteome</keyword>
<feature type="chain" id="PRO_5043854105" evidence="2">
    <location>
        <begin position="21"/>
        <end position="584"/>
    </location>
</feature>
<evidence type="ECO:0000256" key="1">
    <source>
        <dbReference type="SAM" id="MobiDB-lite"/>
    </source>
</evidence>
<feature type="non-terminal residue" evidence="3">
    <location>
        <position position="1"/>
    </location>
</feature>
<dbReference type="EMBL" id="BTSY01000003">
    <property type="protein sequence ID" value="GMT17130.1"/>
    <property type="molecule type" value="Genomic_DNA"/>
</dbReference>
<feature type="region of interest" description="Disordered" evidence="1">
    <location>
        <begin position="396"/>
        <end position="433"/>
    </location>
</feature>
<dbReference type="PANTHER" id="PTHR35015">
    <property type="entry name" value="PROTEIN CBR-OSM-7-RELATED"/>
    <property type="match status" value="1"/>
</dbReference>
<gene>
    <name evidence="3" type="ORF">PFISCL1PPCAC_8427</name>
</gene>
<dbReference type="PANTHER" id="PTHR35015:SF4">
    <property type="entry name" value="PROTEIN CBR-OSM-7"/>
    <property type="match status" value="1"/>
</dbReference>
<dbReference type="Proteomes" id="UP001432322">
    <property type="component" value="Unassembled WGS sequence"/>
</dbReference>
<sequence length="584" mass="64204">YFQFIQIVIIAISATTFTHADNEQRSLSDRIAFACAHKPTLSFCVSTKAPSAFTPVPSSESLRRSEKETRLLDDPTATAVAAVIPEEVRRQLALIAHAVARHRRNPFDDSDLHQQEEKEGVETAVEEKEEQVEEAFKEQAESKKDKSFSHRDAHAALKESRSSKEEESSFTSDGFLLYKGDKSEYCEKYHDNYAYFCVGDSGSGNQEVAKSFCPSYRSACGGAAGGAPADPFSKKVSVVSTTAEVDTAVTHRQQIEGQRLELLKRRFPCTPDCDRRIHPHCTAECKCDYIYPTVQNFCNPPPMPMFLNTCRLWYHGCPKYERYHYASQYIYSKAEKGKVLPGPARNPNPFGIPQPASPLPVAGAAPKAVARAARTAQQVFMLQESEPRLRDAASVSSSEGFVVPPPVPQITRAKDAPPTSHTSVHPSPRPLSDDYELLVIPPEPFTSKKKGDAPTRALQSRTYPVLPSDAAYGAGQVQQGAGGNPFTAFDGLTDSKGIAHRPRSRSPFTKPGLWEANPDDPHNRDHANKWYYAPESVGVDWLNGQMTWGAHWAVPAAGVGGTNGFSALHFPSIGTFLGIPDDYD</sequence>
<evidence type="ECO:0000313" key="4">
    <source>
        <dbReference type="Proteomes" id="UP001432322"/>
    </source>
</evidence>
<protein>
    <submittedName>
        <fullName evidence="3">Uncharacterized protein</fullName>
    </submittedName>
</protein>
<evidence type="ECO:0000256" key="2">
    <source>
        <dbReference type="SAM" id="SignalP"/>
    </source>
</evidence>
<feature type="compositionally biased region" description="Basic and acidic residues" evidence="1">
    <location>
        <begin position="134"/>
        <end position="164"/>
    </location>
</feature>
<dbReference type="InterPro" id="IPR053124">
    <property type="entry name" value="Notch_signaling_modulators"/>
</dbReference>
<name>A0AAV5VGS3_9BILA</name>
<accession>A0AAV5VGS3</accession>
<feature type="signal peptide" evidence="2">
    <location>
        <begin position="1"/>
        <end position="20"/>
    </location>
</feature>